<name>A0A177BYS8_9PLEO</name>
<dbReference type="AlphaFoldDB" id="A0A177BYS8"/>
<feature type="compositionally biased region" description="Low complexity" evidence="1">
    <location>
        <begin position="295"/>
        <end position="305"/>
    </location>
</feature>
<evidence type="ECO:0000313" key="2">
    <source>
        <dbReference type="EMBL" id="OAG00684.1"/>
    </source>
</evidence>
<evidence type="ECO:0000313" key="3">
    <source>
        <dbReference type="Proteomes" id="UP000077069"/>
    </source>
</evidence>
<feature type="region of interest" description="Disordered" evidence="1">
    <location>
        <begin position="395"/>
        <end position="479"/>
    </location>
</feature>
<keyword evidence="3" id="KW-1185">Reference proteome</keyword>
<evidence type="ECO:0000256" key="1">
    <source>
        <dbReference type="SAM" id="MobiDB-lite"/>
    </source>
</evidence>
<gene>
    <name evidence="2" type="ORF">CC84DRAFT_1168742</name>
</gene>
<dbReference type="GeneID" id="28762959"/>
<feature type="region of interest" description="Disordered" evidence="1">
    <location>
        <begin position="87"/>
        <end position="157"/>
    </location>
</feature>
<feature type="region of interest" description="Disordered" evidence="1">
    <location>
        <begin position="170"/>
        <end position="326"/>
    </location>
</feature>
<dbReference type="Proteomes" id="UP000077069">
    <property type="component" value="Unassembled WGS sequence"/>
</dbReference>
<dbReference type="EMBL" id="KV441559">
    <property type="protein sequence ID" value="OAG00684.1"/>
    <property type="molecule type" value="Genomic_DNA"/>
</dbReference>
<dbReference type="InParanoid" id="A0A177BYS8"/>
<accession>A0A177BYS8</accession>
<proteinExistence type="predicted"/>
<feature type="non-terminal residue" evidence="2">
    <location>
        <position position="479"/>
    </location>
</feature>
<feature type="compositionally biased region" description="Polar residues" evidence="1">
    <location>
        <begin position="170"/>
        <end position="188"/>
    </location>
</feature>
<dbReference type="RefSeq" id="XP_018031049.1">
    <property type="nucleotide sequence ID" value="XM_018179473.1"/>
</dbReference>
<sequence length="479" mass="52531">MGSIKRFVRRVTGRTPKNQNDSVAPSNVGVSRTVFIPSSCWIQSDATILPATAVISSHRASPPDMAPIPMLLPTLDPIQPVSPIQIPNAIRSTSPDPAPKFSLAEHVESDGDDSHPVEESQEEDSFRCQVISAPLPRDDTTATIFRPPTPPPAPRMTSASFARLPEYVDSSDSIAGSEVPPTQSNSWDGSEDVEVPRTGTGSFHSDVEDSEPSGMLSPLEFSAEQEDLFSSSSSPDRPIDRNRFALPGPPSYHGWPLVDGATPSRPQHRPSSVHMPGGPTLQRATHRGSTRRSRGSSSIRRLTTTPSPVGMPQKESSPLPAIRGPEHSALRTQPRTVYLPPPSSSSPLLQENPFFTRMEPLPSSTPMLPRSDDFGINLQDVLLNNVFFPDIQEHSSVEDGDEGNDETSFNENWEEHRHERTPSEQAECERAERENAVNFEQNGAQHAWWEGRSKHADPAPGRDPYDRSGARASFGFRRN</sequence>
<feature type="compositionally biased region" description="Basic and acidic residues" evidence="1">
    <location>
        <begin position="103"/>
        <end position="118"/>
    </location>
</feature>
<organism evidence="2 3">
    <name type="scientific">Paraphaeosphaeria sporulosa</name>
    <dbReference type="NCBI Taxonomy" id="1460663"/>
    <lineage>
        <taxon>Eukaryota</taxon>
        <taxon>Fungi</taxon>
        <taxon>Dikarya</taxon>
        <taxon>Ascomycota</taxon>
        <taxon>Pezizomycotina</taxon>
        <taxon>Dothideomycetes</taxon>
        <taxon>Pleosporomycetidae</taxon>
        <taxon>Pleosporales</taxon>
        <taxon>Massarineae</taxon>
        <taxon>Didymosphaeriaceae</taxon>
        <taxon>Paraphaeosphaeria</taxon>
    </lineage>
</organism>
<protein>
    <submittedName>
        <fullName evidence="2">Uncharacterized protein</fullName>
    </submittedName>
</protein>
<feature type="compositionally biased region" description="Basic residues" evidence="1">
    <location>
        <begin position="284"/>
        <end position="294"/>
    </location>
</feature>
<reference evidence="2 3" key="1">
    <citation type="submission" date="2016-05" db="EMBL/GenBank/DDBJ databases">
        <title>Comparative analysis of secretome profiles of manganese(II)-oxidizing ascomycete fungi.</title>
        <authorList>
            <consortium name="DOE Joint Genome Institute"/>
            <person name="Zeiner C.A."/>
            <person name="Purvine S.O."/>
            <person name="Zink E.M."/>
            <person name="Wu S."/>
            <person name="Pasa-Tolic L."/>
            <person name="Chaput D.L."/>
            <person name="Haridas S."/>
            <person name="Grigoriev I.V."/>
            <person name="Santelli C.M."/>
            <person name="Hansel C.M."/>
        </authorList>
    </citation>
    <scope>NUCLEOTIDE SEQUENCE [LARGE SCALE GENOMIC DNA]</scope>
    <source>
        <strain evidence="2 3">AP3s5-JAC2a</strain>
    </source>
</reference>
<dbReference type="OrthoDB" id="3793585at2759"/>
<feature type="compositionally biased region" description="Basic and acidic residues" evidence="1">
    <location>
        <begin position="413"/>
        <end position="435"/>
    </location>
</feature>